<organism evidence="15 16">
    <name type="scientific">Canis lupus dingo</name>
    <name type="common">dingo</name>
    <dbReference type="NCBI Taxonomy" id="286419"/>
    <lineage>
        <taxon>Eukaryota</taxon>
        <taxon>Metazoa</taxon>
        <taxon>Chordata</taxon>
        <taxon>Craniata</taxon>
        <taxon>Vertebrata</taxon>
        <taxon>Euteleostomi</taxon>
        <taxon>Mammalia</taxon>
        <taxon>Eutheria</taxon>
        <taxon>Laurasiatheria</taxon>
        <taxon>Carnivora</taxon>
        <taxon>Caniformia</taxon>
        <taxon>Canidae</taxon>
        <taxon>Canis</taxon>
    </lineage>
</organism>
<keyword evidence="9" id="KW-0862">Zinc</keyword>
<dbReference type="GO" id="GO:0006511">
    <property type="term" value="P:ubiquitin-dependent protein catabolic process"/>
    <property type="evidence" value="ECO:0007669"/>
    <property type="project" value="TreeGrafter"/>
</dbReference>
<name>A0A8C0QX79_CANLU</name>
<reference evidence="15" key="1">
    <citation type="submission" date="2025-08" db="UniProtKB">
        <authorList>
            <consortium name="Ensembl"/>
        </authorList>
    </citation>
    <scope>IDENTIFICATION</scope>
</reference>
<evidence type="ECO:0000256" key="1">
    <source>
        <dbReference type="ARBA" id="ARBA00000900"/>
    </source>
</evidence>
<evidence type="ECO:0000256" key="7">
    <source>
        <dbReference type="ARBA" id="ARBA00022771"/>
    </source>
</evidence>
<dbReference type="SMART" id="SM00184">
    <property type="entry name" value="RING"/>
    <property type="match status" value="1"/>
</dbReference>
<keyword evidence="5" id="KW-0808">Transferase</keyword>
<dbReference type="InterPro" id="IPR013083">
    <property type="entry name" value="Znf_RING/FYVE/PHD"/>
</dbReference>
<dbReference type="Pfam" id="PF25914">
    <property type="entry name" value="RNF6_N"/>
    <property type="match status" value="1"/>
</dbReference>
<gene>
    <name evidence="15" type="primary">LOC112654890</name>
</gene>
<evidence type="ECO:0000256" key="6">
    <source>
        <dbReference type="ARBA" id="ARBA00022723"/>
    </source>
</evidence>
<keyword evidence="8" id="KW-0833">Ubl conjugation pathway</keyword>
<evidence type="ECO:0000256" key="10">
    <source>
        <dbReference type="ARBA" id="ARBA00023242"/>
    </source>
</evidence>
<feature type="compositionally biased region" description="Polar residues" evidence="13">
    <location>
        <begin position="165"/>
        <end position="180"/>
    </location>
</feature>
<reference evidence="15" key="2">
    <citation type="submission" date="2025-09" db="UniProtKB">
        <authorList>
            <consortium name="Ensembl"/>
        </authorList>
    </citation>
    <scope>IDENTIFICATION</scope>
</reference>
<sequence length="615" mass="69611">MENSGSDDEEDESAARRRRQMTRLLREEDFYQFVNNLSEEDYKLMRDNNLLGIPGETTLEELLRRLQRIKDNVAQNSDENRGGRHSSDSVSSSDSLLEWLNFFEQTENVTSEESENQSWEESSWINSNSDDSRFNSEINFNLDNGSPNLENLYVPSTRLTRGDNMENSQRQVENPQSESTFIRPPRSEQSTTETLIEVPVTRVRRRARSRSPEHRRTRARTESSSAPNSMNECLLRFHQNISPETFEYLQVNEADIFSRIQQQVTTSRQQITGLELQNSDLFTTSGTRSAIEEESWSDTTSDDESWELEQINPIIPFHLEVGQVHPGAYSHRDERASRTPLISETPNNTVILQSEQGGFGHMFPYFEQTEERIYVSTIRIPIHSILNTGLNDTTSVTIQSTFTETVTVFSDSSDFMDSDSDLVYSVSPSSQNMERAESPNERDDSDGRTSSDFHPNFALISSSNSSYVSSSSDENSTISSIMFEGSNEIRTPSGSPSESRQESTSMSSITFDDSDSWTSLNLDHFFVLNEDNHDQPTGLTKAQIDNLAVRSFGGSGALKACSICITEYTEGNRLRILPCSHEFHVHCIDHWLSENSTCPICRGQVVGSGEKENSN</sequence>
<keyword evidence="6" id="KW-0479">Metal-binding</keyword>
<comment type="subcellular location">
    <subcellularLocation>
        <location evidence="2">Nucleus</location>
    </subcellularLocation>
</comment>
<evidence type="ECO:0000256" key="4">
    <source>
        <dbReference type="ARBA" id="ARBA00012483"/>
    </source>
</evidence>
<evidence type="ECO:0000256" key="9">
    <source>
        <dbReference type="ARBA" id="ARBA00022833"/>
    </source>
</evidence>
<evidence type="ECO:0000313" key="15">
    <source>
        <dbReference type="Ensembl" id="ENSCAFP00020010091.1"/>
    </source>
</evidence>
<dbReference type="PANTHER" id="PTHR45931:SF1">
    <property type="entry name" value="RING-TYPE DOMAIN-CONTAINING PROTEIN"/>
    <property type="match status" value="1"/>
</dbReference>
<evidence type="ECO:0000256" key="8">
    <source>
        <dbReference type="ARBA" id="ARBA00022786"/>
    </source>
</evidence>
<dbReference type="GO" id="GO:0060816">
    <property type="term" value="P:random inactivation of X chromosome"/>
    <property type="evidence" value="ECO:0007669"/>
    <property type="project" value="TreeGrafter"/>
</dbReference>
<dbReference type="FunFam" id="3.30.40.10:FF:000054">
    <property type="entry name" value="E3 ubiquitin-protein ligase RLIM isoform X1"/>
    <property type="match status" value="1"/>
</dbReference>
<feature type="compositionally biased region" description="Basic and acidic residues" evidence="13">
    <location>
        <begin position="434"/>
        <end position="451"/>
    </location>
</feature>
<evidence type="ECO:0000313" key="16">
    <source>
        <dbReference type="Proteomes" id="UP000694391"/>
    </source>
</evidence>
<feature type="compositionally biased region" description="Low complexity" evidence="13">
    <location>
        <begin position="493"/>
        <end position="508"/>
    </location>
</feature>
<dbReference type="Pfam" id="PF13639">
    <property type="entry name" value="zf-RING_2"/>
    <property type="match status" value="1"/>
</dbReference>
<feature type="domain" description="RING-type" evidence="14">
    <location>
        <begin position="561"/>
        <end position="602"/>
    </location>
</feature>
<evidence type="ECO:0000256" key="11">
    <source>
        <dbReference type="ARBA" id="ARBA00038418"/>
    </source>
</evidence>
<keyword evidence="16" id="KW-1185">Reference proteome</keyword>
<feature type="compositionally biased region" description="Basic residues" evidence="13">
    <location>
        <begin position="202"/>
        <end position="218"/>
    </location>
</feature>
<dbReference type="GeneTree" id="ENSGT00940000164247"/>
<dbReference type="InterPro" id="IPR051834">
    <property type="entry name" value="RING_finger_E3_ligase"/>
</dbReference>
<dbReference type="GO" id="GO:0016567">
    <property type="term" value="P:protein ubiquitination"/>
    <property type="evidence" value="ECO:0007669"/>
    <property type="project" value="TreeGrafter"/>
</dbReference>
<evidence type="ECO:0000256" key="13">
    <source>
        <dbReference type="SAM" id="MobiDB-lite"/>
    </source>
</evidence>
<protein>
    <recommendedName>
        <fullName evidence="4">RING-type E3 ubiquitin transferase</fullName>
        <ecNumber evidence="4">2.3.2.27</ecNumber>
    </recommendedName>
</protein>
<evidence type="ECO:0000256" key="2">
    <source>
        <dbReference type="ARBA" id="ARBA00004123"/>
    </source>
</evidence>
<dbReference type="SUPFAM" id="SSF57850">
    <property type="entry name" value="RING/U-box"/>
    <property type="match status" value="1"/>
</dbReference>
<feature type="region of interest" description="Disordered" evidence="13">
    <location>
        <begin position="484"/>
        <end position="510"/>
    </location>
</feature>
<dbReference type="Ensembl" id="ENSCAFT00020011721.1">
    <property type="protein sequence ID" value="ENSCAFP00020010091.1"/>
    <property type="gene ID" value="ENSCAFG00020008197.1"/>
</dbReference>
<comment type="catalytic activity">
    <reaction evidence="1">
        <text>S-ubiquitinyl-[E2 ubiquitin-conjugating enzyme]-L-cysteine + [acceptor protein]-L-lysine = [E2 ubiquitin-conjugating enzyme]-L-cysteine + N(6)-ubiquitinyl-[acceptor protein]-L-lysine.</text>
        <dbReference type="EC" id="2.3.2.27"/>
    </reaction>
</comment>
<dbReference type="Proteomes" id="UP000694391">
    <property type="component" value="Unplaced"/>
</dbReference>
<comment type="pathway">
    <text evidence="3">Protein modification; protein ubiquitination.</text>
</comment>
<feature type="region of interest" description="Disordered" evidence="13">
    <location>
        <begin position="160"/>
        <end position="227"/>
    </location>
</feature>
<dbReference type="InterPro" id="IPR001841">
    <property type="entry name" value="Znf_RING"/>
</dbReference>
<dbReference type="InterPro" id="IPR058896">
    <property type="entry name" value="RNF6/12_N"/>
</dbReference>
<accession>A0A8C0QX79</accession>
<evidence type="ECO:0000256" key="3">
    <source>
        <dbReference type="ARBA" id="ARBA00004906"/>
    </source>
</evidence>
<evidence type="ECO:0000256" key="5">
    <source>
        <dbReference type="ARBA" id="ARBA00022679"/>
    </source>
</evidence>
<comment type="similarity">
    <text evidence="11">Belongs to the RNF12 family.</text>
</comment>
<keyword evidence="10" id="KW-0539">Nucleus</keyword>
<feature type="region of interest" description="Disordered" evidence="13">
    <location>
        <begin position="420"/>
        <end position="455"/>
    </location>
</feature>
<dbReference type="GO" id="GO:0008270">
    <property type="term" value="F:zinc ion binding"/>
    <property type="evidence" value="ECO:0007669"/>
    <property type="project" value="UniProtKB-KW"/>
</dbReference>
<dbReference type="PROSITE" id="PS50089">
    <property type="entry name" value="ZF_RING_2"/>
    <property type="match status" value="1"/>
</dbReference>
<dbReference type="GO" id="GO:0005634">
    <property type="term" value="C:nucleus"/>
    <property type="evidence" value="ECO:0007669"/>
    <property type="project" value="UniProtKB-SubCell"/>
</dbReference>
<keyword evidence="7 12" id="KW-0863">Zinc-finger</keyword>
<evidence type="ECO:0000259" key="14">
    <source>
        <dbReference type="PROSITE" id="PS50089"/>
    </source>
</evidence>
<evidence type="ECO:0000256" key="12">
    <source>
        <dbReference type="PROSITE-ProRule" id="PRU00175"/>
    </source>
</evidence>
<dbReference type="EC" id="2.3.2.27" evidence="4"/>
<proteinExistence type="inferred from homology"/>
<dbReference type="AlphaFoldDB" id="A0A8C0QX79"/>
<dbReference type="GO" id="GO:0061630">
    <property type="term" value="F:ubiquitin protein ligase activity"/>
    <property type="evidence" value="ECO:0007669"/>
    <property type="project" value="UniProtKB-EC"/>
</dbReference>
<dbReference type="Gene3D" id="3.30.40.10">
    <property type="entry name" value="Zinc/RING finger domain, C3HC4 (zinc finger)"/>
    <property type="match status" value="1"/>
</dbReference>
<dbReference type="PANTHER" id="PTHR45931">
    <property type="entry name" value="SI:CH211-59O9.10"/>
    <property type="match status" value="1"/>
</dbReference>